<evidence type="ECO:0000313" key="4">
    <source>
        <dbReference type="Proteomes" id="UP001381693"/>
    </source>
</evidence>
<dbReference type="InterPro" id="IPR002347">
    <property type="entry name" value="SDR_fam"/>
</dbReference>
<keyword evidence="4" id="KW-1185">Reference proteome</keyword>
<sequence length="268" mass="28880">MSQADYATSRSGIDKSDWASGKVALVTGGARRVGKTIVTAFHTQGFKVVIHCNASTELADAFAQELNSKVPDSAFVTQGDLSKDVVETCKRVVKEAQQKWGRLDVLVNSAALFYLTPVDSATNDQWDQLMNTNLKAPYFLSQAAANYLRETGGSIINLCDIIGEQPSPPLTIYGITKAALIMTTKSLAIELGPQVRVNYVCPGAVLWPEVEKDHHDSSFKKEWLARTPLDKVGTGENVADAVLFLASPSASYVTGSGLRVCGGRALRL</sequence>
<dbReference type="NCBIfam" id="NF006598">
    <property type="entry name" value="PRK09135.1"/>
    <property type="match status" value="1"/>
</dbReference>
<dbReference type="Pfam" id="PF13561">
    <property type="entry name" value="adh_short_C2"/>
    <property type="match status" value="1"/>
</dbReference>
<organism evidence="3 4">
    <name type="scientific">Halocaridina rubra</name>
    <name type="common">Hawaiian red shrimp</name>
    <dbReference type="NCBI Taxonomy" id="373956"/>
    <lineage>
        <taxon>Eukaryota</taxon>
        <taxon>Metazoa</taxon>
        <taxon>Ecdysozoa</taxon>
        <taxon>Arthropoda</taxon>
        <taxon>Crustacea</taxon>
        <taxon>Multicrustacea</taxon>
        <taxon>Malacostraca</taxon>
        <taxon>Eumalacostraca</taxon>
        <taxon>Eucarida</taxon>
        <taxon>Decapoda</taxon>
        <taxon>Pleocyemata</taxon>
        <taxon>Caridea</taxon>
        <taxon>Atyoidea</taxon>
        <taxon>Atyidae</taxon>
        <taxon>Halocaridina</taxon>
    </lineage>
</organism>
<evidence type="ECO:0000256" key="2">
    <source>
        <dbReference type="ARBA" id="ARBA00023002"/>
    </source>
</evidence>
<dbReference type="Gene3D" id="3.40.50.720">
    <property type="entry name" value="NAD(P)-binding Rossmann-like Domain"/>
    <property type="match status" value="1"/>
</dbReference>
<dbReference type="PRINTS" id="PR00080">
    <property type="entry name" value="SDRFAMILY"/>
</dbReference>
<dbReference type="PANTHER" id="PTHR43639">
    <property type="entry name" value="OXIDOREDUCTASE, SHORT-CHAIN DEHYDROGENASE/REDUCTASE FAMILY (AFU_ORTHOLOGUE AFUA_5G02870)"/>
    <property type="match status" value="1"/>
</dbReference>
<evidence type="ECO:0000256" key="1">
    <source>
        <dbReference type="ARBA" id="ARBA00006484"/>
    </source>
</evidence>
<evidence type="ECO:0008006" key="5">
    <source>
        <dbReference type="Google" id="ProtNLM"/>
    </source>
</evidence>
<dbReference type="InterPro" id="IPR036291">
    <property type="entry name" value="NAD(P)-bd_dom_sf"/>
</dbReference>
<dbReference type="AlphaFoldDB" id="A0AAN9A5Q7"/>
<keyword evidence="2" id="KW-0560">Oxidoreductase</keyword>
<dbReference type="EMBL" id="JAXCGZ010013220">
    <property type="protein sequence ID" value="KAK7073315.1"/>
    <property type="molecule type" value="Genomic_DNA"/>
</dbReference>
<dbReference type="PANTHER" id="PTHR43639:SF1">
    <property type="entry name" value="SHORT-CHAIN DEHYDROGENASE_REDUCTASE FAMILY PROTEIN"/>
    <property type="match status" value="1"/>
</dbReference>
<evidence type="ECO:0000313" key="3">
    <source>
        <dbReference type="EMBL" id="KAK7073315.1"/>
    </source>
</evidence>
<dbReference type="SUPFAM" id="SSF51735">
    <property type="entry name" value="NAD(P)-binding Rossmann-fold domains"/>
    <property type="match status" value="1"/>
</dbReference>
<gene>
    <name evidence="3" type="ORF">SK128_022157</name>
</gene>
<dbReference type="GO" id="GO:0016491">
    <property type="term" value="F:oxidoreductase activity"/>
    <property type="evidence" value="ECO:0007669"/>
    <property type="project" value="UniProtKB-KW"/>
</dbReference>
<dbReference type="FunFam" id="3.40.50.720:FF:000084">
    <property type="entry name" value="Short-chain dehydrogenase reductase"/>
    <property type="match status" value="1"/>
</dbReference>
<comment type="similarity">
    <text evidence="1">Belongs to the short-chain dehydrogenases/reductases (SDR) family.</text>
</comment>
<dbReference type="Proteomes" id="UP001381693">
    <property type="component" value="Unassembled WGS sequence"/>
</dbReference>
<proteinExistence type="inferred from homology"/>
<accession>A0AAN9A5Q7</accession>
<protein>
    <recommendedName>
        <fullName evidence="5">Pteridine reductase</fullName>
    </recommendedName>
</protein>
<comment type="caution">
    <text evidence="3">The sequence shown here is derived from an EMBL/GenBank/DDBJ whole genome shotgun (WGS) entry which is preliminary data.</text>
</comment>
<dbReference type="PRINTS" id="PR00081">
    <property type="entry name" value="GDHRDH"/>
</dbReference>
<name>A0AAN9A5Q7_HALRR</name>
<reference evidence="3 4" key="1">
    <citation type="submission" date="2023-11" db="EMBL/GenBank/DDBJ databases">
        <title>Halocaridina rubra genome assembly.</title>
        <authorList>
            <person name="Smith C."/>
        </authorList>
    </citation>
    <scope>NUCLEOTIDE SEQUENCE [LARGE SCALE GENOMIC DNA]</scope>
    <source>
        <strain evidence="3">EP-1</strain>
        <tissue evidence="3">Whole</tissue>
    </source>
</reference>